<evidence type="ECO:0000313" key="2">
    <source>
        <dbReference type="Proteomes" id="UP001062846"/>
    </source>
</evidence>
<dbReference type="EMBL" id="CM046391">
    <property type="protein sequence ID" value="KAI8558698.1"/>
    <property type="molecule type" value="Genomic_DNA"/>
</dbReference>
<comment type="caution">
    <text evidence="1">The sequence shown here is derived from an EMBL/GenBank/DDBJ whole genome shotgun (WGS) entry which is preliminary data.</text>
</comment>
<accession>A0ACC0P1U1</accession>
<sequence>MLPSQRHRFIPIGISNRYELVRNIQEQISEVFGRRAIGLARTEIERLQVQVSNRLSTFGSQTEPVSKFGETEWEMCFYESYGKLLVFKNIVSEGKKVKKLYLALAAAPLPVGVMIYCVSIWLDFDGLLIMISGGVGLTTLRMYLKGTRVRKAGGDEKT</sequence>
<evidence type="ECO:0000313" key="1">
    <source>
        <dbReference type="EMBL" id="KAI8558698.1"/>
    </source>
</evidence>
<dbReference type="Proteomes" id="UP001062846">
    <property type="component" value="Chromosome 4"/>
</dbReference>
<organism evidence="1 2">
    <name type="scientific">Rhododendron molle</name>
    <name type="common">Chinese azalea</name>
    <name type="synonym">Azalea mollis</name>
    <dbReference type="NCBI Taxonomy" id="49168"/>
    <lineage>
        <taxon>Eukaryota</taxon>
        <taxon>Viridiplantae</taxon>
        <taxon>Streptophyta</taxon>
        <taxon>Embryophyta</taxon>
        <taxon>Tracheophyta</taxon>
        <taxon>Spermatophyta</taxon>
        <taxon>Magnoliopsida</taxon>
        <taxon>eudicotyledons</taxon>
        <taxon>Gunneridae</taxon>
        <taxon>Pentapetalae</taxon>
        <taxon>asterids</taxon>
        <taxon>Ericales</taxon>
        <taxon>Ericaceae</taxon>
        <taxon>Ericoideae</taxon>
        <taxon>Rhodoreae</taxon>
        <taxon>Rhododendron</taxon>
    </lineage>
</organism>
<proteinExistence type="predicted"/>
<keyword evidence="2" id="KW-1185">Reference proteome</keyword>
<gene>
    <name evidence="1" type="ORF">RHMOL_Rhmol04G0117000</name>
</gene>
<protein>
    <submittedName>
        <fullName evidence="1">Uncharacterized protein</fullName>
    </submittedName>
</protein>
<reference evidence="1" key="1">
    <citation type="submission" date="2022-02" db="EMBL/GenBank/DDBJ databases">
        <title>Plant Genome Project.</title>
        <authorList>
            <person name="Zhang R.-G."/>
        </authorList>
    </citation>
    <scope>NUCLEOTIDE SEQUENCE</scope>
    <source>
        <strain evidence="1">AT1</strain>
    </source>
</reference>
<name>A0ACC0P1U1_RHOML</name>